<dbReference type="InterPro" id="IPR020568">
    <property type="entry name" value="Ribosomal_Su5_D2-typ_SF"/>
</dbReference>
<feature type="domain" description="Impact N-terminal" evidence="2">
    <location>
        <begin position="19"/>
        <end position="119"/>
    </location>
</feature>
<dbReference type="PANTHER" id="PTHR16301">
    <property type="entry name" value="IMPACT-RELATED"/>
    <property type="match status" value="1"/>
</dbReference>
<organism evidence="3 4">
    <name type="scientific">Taylorella asinigenitalis (strain MCE3)</name>
    <dbReference type="NCBI Taxonomy" id="1008459"/>
    <lineage>
        <taxon>Bacteria</taxon>
        <taxon>Pseudomonadati</taxon>
        <taxon>Pseudomonadota</taxon>
        <taxon>Betaproteobacteria</taxon>
        <taxon>Burkholderiales</taxon>
        <taxon>Alcaligenaceae</taxon>
        <taxon>Taylorella</taxon>
    </lineage>
</organism>
<name>G4Q9G6_TAYAM</name>
<dbReference type="InterPro" id="IPR023582">
    <property type="entry name" value="Impact"/>
</dbReference>
<dbReference type="HOGENOM" id="CLU_083552_3_1_4"/>
<dbReference type="InterPro" id="IPR020569">
    <property type="entry name" value="UPF0029_Impact_CS"/>
</dbReference>
<dbReference type="InterPro" id="IPR001498">
    <property type="entry name" value="Impact_N"/>
</dbReference>
<dbReference type="RefSeq" id="WP_014111400.1">
    <property type="nucleotide sequence ID" value="NC_016043.1"/>
</dbReference>
<dbReference type="InterPro" id="IPR036956">
    <property type="entry name" value="Impact_N_sf"/>
</dbReference>
<dbReference type="eggNOG" id="COG1739">
    <property type="taxonomic scope" value="Bacteria"/>
</dbReference>
<dbReference type="Gene3D" id="3.30.230.30">
    <property type="entry name" value="Impact, N-terminal domain"/>
    <property type="match status" value="1"/>
</dbReference>
<evidence type="ECO:0000256" key="1">
    <source>
        <dbReference type="ARBA" id="ARBA00007665"/>
    </source>
</evidence>
<dbReference type="Proteomes" id="UP000009284">
    <property type="component" value="Chromosome"/>
</dbReference>
<evidence type="ECO:0000313" key="3">
    <source>
        <dbReference type="EMBL" id="AEP36503.1"/>
    </source>
</evidence>
<evidence type="ECO:0000259" key="2">
    <source>
        <dbReference type="Pfam" id="PF01205"/>
    </source>
</evidence>
<dbReference type="PANTHER" id="PTHR16301:SF20">
    <property type="entry name" value="IMPACT FAMILY MEMBER YIGZ"/>
    <property type="match status" value="1"/>
</dbReference>
<reference key="1">
    <citation type="submission" date="2011-09" db="EMBL/GenBank/DDBJ databases">
        <title>Genomic characterization of the Taylorella genus.</title>
        <authorList>
            <person name="Hebert L."/>
            <person name="Moumen B."/>
            <person name="Pons N."/>
            <person name="Duquesne F."/>
            <person name="Breuil M.-F."/>
            <person name="Goux D."/>
            <person name="Batto J.-M."/>
            <person name="Renault P."/>
            <person name="Laugier C."/>
            <person name="Petry S."/>
        </authorList>
    </citation>
    <scope>NUCLEOTIDE SEQUENCE</scope>
    <source>
        <strain>MCE3</strain>
    </source>
</reference>
<dbReference type="EMBL" id="CP003059">
    <property type="protein sequence ID" value="AEP36503.1"/>
    <property type="molecule type" value="Genomic_DNA"/>
</dbReference>
<dbReference type="Pfam" id="PF01205">
    <property type="entry name" value="Impact_N"/>
    <property type="match status" value="1"/>
</dbReference>
<comment type="similarity">
    <text evidence="1">Belongs to the IMPACT family.</text>
</comment>
<sequence length="200" mass="22339">MSSKIYRIQSYQYFEERIKNSLFICHCAPVFSAEEAFDFFNKYSQSDATHNCWAFKLIDSYRFNDDGEPGGTAGRPMLQAIEGKNLINIASLVIRYYGGIKLGTGGLMRAYGGVTAKCLDLATLIEVVPTKKIICKVPFSDIAIVKSKFTQGISVVEENFTNEGVVWQLEVEENLVSNLGQTVINLTKGKGVWDILEIKQ</sequence>
<dbReference type="STRING" id="1008459.TASI_0732"/>
<dbReference type="OrthoDB" id="9813771at2"/>
<reference evidence="3 4" key="2">
    <citation type="journal article" date="2012" name="PLoS ONE">
        <title>Genomic characterization of the taylorella genus.</title>
        <authorList>
            <person name="Hebert L."/>
            <person name="Moumen B."/>
            <person name="Pons N."/>
            <person name="Duquesne F."/>
            <person name="Breuil M.F."/>
            <person name="Goux D."/>
            <person name="Batto J.M."/>
            <person name="Laugier C."/>
            <person name="Renault P."/>
            <person name="Petry S."/>
        </authorList>
    </citation>
    <scope>NUCLEOTIDE SEQUENCE [LARGE SCALE GENOMIC DNA]</scope>
    <source>
        <strain evidence="3 4">MCE3</strain>
    </source>
</reference>
<dbReference type="SUPFAM" id="SSF54211">
    <property type="entry name" value="Ribosomal protein S5 domain 2-like"/>
    <property type="match status" value="1"/>
</dbReference>
<dbReference type="AlphaFoldDB" id="G4Q9G6"/>
<protein>
    <recommendedName>
        <fullName evidence="2">Impact N-terminal domain-containing protein</fullName>
    </recommendedName>
</protein>
<dbReference type="GO" id="GO:0006446">
    <property type="term" value="P:regulation of translational initiation"/>
    <property type="evidence" value="ECO:0007669"/>
    <property type="project" value="TreeGrafter"/>
</dbReference>
<dbReference type="PROSITE" id="PS00910">
    <property type="entry name" value="UPF0029"/>
    <property type="match status" value="1"/>
</dbReference>
<dbReference type="GO" id="GO:0005737">
    <property type="term" value="C:cytoplasm"/>
    <property type="evidence" value="ECO:0007669"/>
    <property type="project" value="TreeGrafter"/>
</dbReference>
<keyword evidence="4" id="KW-1185">Reference proteome</keyword>
<proteinExistence type="inferred from homology"/>
<accession>G4Q9G6</accession>
<evidence type="ECO:0000313" key="4">
    <source>
        <dbReference type="Proteomes" id="UP000009284"/>
    </source>
</evidence>
<dbReference type="KEGG" id="tas:TASI_0732"/>
<gene>
    <name evidence="3" type="ordered locus">TASI_0732</name>
</gene>